<accession>A0A2T0RNE3</accession>
<proteinExistence type="predicted"/>
<keyword evidence="2" id="KW-0012">Acyltransferase</keyword>
<dbReference type="CDD" id="cd04301">
    <property type="entry name" value="NAT_SF"/>
    <property type="match status" value="1"/>
</dbReference>
<keyword evidence="6" id="KW-0378">Hydrolase</keyword>
<dbReference type="PROSITE" id="PS51186">
    <property type="entry name" value="GNAT"/>
    <property type="match status" value="1"/>
</dbReference>
<dbReference type="Pfam" id="PF00583">
    <property type="entry name" value="Acetyltransf_1"/>
    <property type="match status" value="1"/>
</dbReference>
<reference evidence="6 7" key="1">
    <citation type="submission" date="2018-03" db="EMBL/GenBank/DDBJ databases">
        <title>Genomic Encyclopedia of Archaeal and Bacterial Type Strains, Phase II (KMG-II): from individual species to whole genera.</title>
        <authorList>
            <person name="Goeker M."/>
        </authorList>
    </citation>
    <scope>NUCLEOTIDE SEQUENCE [LARGE SCALE GENOMIC DNA]</scope>
    <source>
        <strain evidence="6 7">DSM 29328</strain>
    </source>
</reference>
<dbReference type="Gene3D" id="3.40.630.30">
    <property type="match status" value="1"/>
</dbReference>
<dbReference type="Gene3D" id="3.40.50.2000">
    <property type="entry name" value="Glycogen Phosphorylase B"/>
    <property type="match status" value="1"/>
</dbReference>
<name>A0A2T0RNE3_9RHOB</name>
<evidence type="ECO:0000256" key="1">
    <source>
        <dbReference type="ARBA" id="ARBA00022679"/>
    </source>
</evidence>
<dbReference type="InterPro" id="IPR020023">
    <property type="entry name" value="PseG"/>
</dbReference>
<dbReference type="OrthoDB" id="9788924at2"/>
<evidence type="ECO:0000313" key="6">
    <source>
        <dbReference type="EMBL" id="PRY22705.1"/>
    </source>
</evidence>
<feature type="binding site" evidence="4">
    <location>
        <position position="280"/>
    </location>
    <ligand>
        <name>substrate</name>
    </ligand>
</feature>
<dbReference type="Proteomes" id="UP000239480">
    <property type="component" value="Unassembled WGS sequence"/>
</dbReference>
<dbReference type="SUPFAM" id="SSF55729">
    <property type="entry name" value="Acyl-CoA N-acyltransferases (Nat)"/>
    <property type="match status" value="1"/>
</dbReference>
<dbReference type="Gene3D" id="3.40.50.11190">
    <property type="match status" value="1"/>
</dbReference>
<feature type="active site" description="Proton acceptor" evidence="3">
    <location>
        <position position="19"/>
    </location>
</feature>
<evidence type="ECO:0000259" key="5">
    <source>
        <dbReference type="PROSITE" id="PS51186"/>
    </source>
</evidence>
<dbReference type="PANTHER" id="PTHR43877">
    <property type="entry name" value="AMINOALKYLPHOSPHONATE N-ACETYLTRANSFERASE-RELATED-RELATED"/>
    <property type="match status" value="1"/>
</dbReference>
<keyword evidence="7" id="KW-1185">Reference proteome</keyword>
<protein>
    <submittedName>
        <fullName evidence="6">UDP-2,4-diacetamido-2,4, 6-trideoxy-beta-L-altropyranose hydrolase</fullName>
    </submittedName>
</protein>
<feature type="domain" description="N-acetyltransferase" evidence="5">
    <location>
        <begin position="366"/>
        <end position="512"/>
    </location>
</feature>
<evidence type="ECO:0000256" key="4">
    <source>
        <dbReference type="PIRSR" id="PIRSR620023-2"/>
    </source>
</evidence>
<feature type="binding site" evidence="4">
    <location>
        <position position="173"/>
    </location>
    <ligand>
        <name>substrate</name>
    </ligand>
</feature>
<organism evidence="6 7">
    <name type="scientific">Aliiruegeria haliotis</name>
    <dbReference type="NCBI Taxonomy" id="1280846"/>
    <lineage>
        <taxon>Bacteria</taxon>
        <taxon>Pseudomonadati</taxon>
        <taxon>Pseudomonadota</taxon>
        <taxon>Alphaproteobacteria</taxon>
        <taxon>Rhodobacterales</taxon>
        <taxon>Roseobacteraceae</taxon>
        <taxon>Aliiruegeria</taxon>
    </lineage>
</organism>
<dbReference type="AlphaFoldDB" id="A0A2T0RNE3"/>
<dbReference type="InterPro" id="IPR000182">
    <property type="entry name" value="GNAT_dom"/>
</dbReference>
<dbReference type="GO" id="GO:0016747">
    <property type="term" value="F:acyltransferase activity, transferring groups other than amino-acyl groups"/>
    <property type="evidence" value="ECO:0007669"/>
    <property type="project" value="InterPro"/>
</dbReference>
<dbReference type="InterPro" id="IPR050832">
    <property type="entry name" value="Bact_Acetyltransf"/>
</dbReference>
<dbReference type="NCBIfam" id="TIGR03590">
    <property type="entry name" value="PseG"/>
    <property type="match status" value="1"/>
</dbReference>
<dbReference type="SUPFAM" id="SSF53756">
    <property type="entry name" value="UDP-Glycosyltransferase/glycogen phosphorylase"/>
    <property type="match status" value="1"/>
</dbReference>
<dbReference type="GO" id="GO:0016787">
    <property type="term" value="F:hydrolase activity"/>
    <property type="evidence" value="ECO:0007669"/>
    <property type="project" value="UniProtKB-KW"/>
</dbReference>
<evidence type="ECO:0000256" key="3">
    <source>
        <dbReference type="PIRSR" id="PIRSR620023-1"/>
    </source>
</evidence>
<evidence type="ECO:0000256" key="2">
    <source>
        <dbReference type="ARBA" id="ARBA00023315"/>
    </source>
</evidence>
<dbReference type="EMBL" id="PVTD01000006">
    <property type="protein sequence ID" value="PRY22705.1"/>
    <property type="molecule type" value="Genomic_DNA"/>
</dbReference>
<sequence>MGLTIGFRCDASLAIGSGHVMRALTLANALRERGHRCHFLCRDLPGNQNARIAGQGFALHVLPAPSDPVPEGDLAHSDWLGVGWEQDAAESAARLAGIAPDWVVMDHYALDARWQAAAVPEGARLMVQDDLRDRRHRADLLLDQNLGVDPGGYDALVPAGCHRMIGPRYALLRPDFAGLRQASLSARKGRGLGHVMISMGGVDLPGGTAQVLDGLARAPRPNGMRVTVVMGRAAPALEQVRAQAAAMPFPCKVLVDVTDMATLMEEADLAIGGTGGTAWERCCMGLPTLSLVLADNQEAAARALTAAGVALPLGRAGDPQVAERLATALFELGRPGRLDAMSERSAALVDGRGADRVVAALEAAPLELRPAAMADAKTVWQWRRALDPRAFRSDGETPLADHIAWFERALAEKSRALYMADIDGCPAAHLRLDRVDNTSDCALVSILVADARQGQGVGARLLDLARPAARALGYRALRAEVHRDNAASRALFEAAGYRDDLADGTYMTYHLPLVVEPTPVEDNTHG</sequence>
<evidence type="ECO:0000313" key="7">
    <source>
        <dbReference type="Proteomes" id="UP000239480"/>
    </source>
</evidence>
<dbReference type="InterPro" id="IPR016181">
    <property type="entry name" value="Acyl_CoA_acyltransferase"/>
</dbReference>
<gene>
    <name evidence="6" type="ORF">CLV78_106247</name>
</gene>
<comment type="caution">
    <text evidence="6">The sequence shown here is derived from an EMBL/GenBank/DDBJ whole genome shotgun (WGS) entry which is preliminary data.</text>
</comment>
<keyword evidence="1" id="KW-0808">Transferase</keyword>
<dbReference type="RefSeq" id="WP_158263555.1">
    <property type="nucleotide sequence ID" value="NZ_PVTD01000006.1"/>
</dbReference>